<dbReference type="Proteomes" id="UP001446871">
    <property type="component" value="Unassembled WGS sequence"/>
</dbReference>
<feature type="region of interest" description="Disordered" evidence="6">
    <location>
        <begin position="515"/>
        <end position="565"/>
    </location>
</feature>
<feature type="compositionally biased region" description="Low complexity" evidence="6">
    <location>
        <begin position="538"/>
        <end position="551"/>
    </location>
</feature>
<evidence type="ECO:0000313" key="10">
    <source>
        <dbReference type="Proteomes" id="UP001446871"/>
    </source>
</evidence>
<feature type="transmembrane region" description="Helical" evidence="7">
    <location>
        <begin position="256"/>
        <end position="281"/>
    </location>
</feature>
<dbReference type="PANTHER" id="PTHR33048">
    <property type="entry name" value="PTH11-LIKE INTEGRAL MEMBRANE PROTEIN (AFU_ORTHOLOGUE AFUA_5G11245)"/>
    <property type="match status" value="1"/>
</dbReference>
<feature type="transmembrane region" description="Helical" evidence="7">
    <location>
        <begin position="19"/>
        <end position="39"/>
    </location>
</feature>
<dbReference type="EMBL" id="JAQQWM010000006">
    <property type="protein sequence ID" value="KAK8060792.1"/>
    <property type="molecule type" value="Genomic_DNA"/>
</dbReference>
<evidence type="ECO:0000256" key="7">
    <source>
        <dbReference type="SAM" id="Phobius"/>
    </source>
</evidence>
<comment type="caution">
    <text evidence="9">The sequence shown here is derived from an EMBL/GenBank/DDBJ whole genome shotgun (WGS) entry which is preliminary data.</text>
</comment>
<comment type="similarity">
    <text evidence="5">Belongs to the SAT4 family.</text>
</comment>
<name>A0ABR1UPE5_9PEZI</name>
<evidence type="ECO:0000259" key="8">
    <source>
        <dbReference type="Pfam" id="PF20684"/>
    </source>
</evidence>
<dbReference type="InterPro" id="IPR052337">
    <property type="entry name" value="SAT4-like"/>
</dbReference>
<evidence type="ECO:0000313" key="9">
    <source>
        <dbReference type="EMBL" id="KAK8060792.1"/>
    </source>
</evidence>
<sequence length="565" mass="60838">MASKSVTNLAMASQVKAPLAINCIVLFLVLIVVGLRIWTRVRGVGLGIDDGMVVVATILGILCLGLQGFFGTIGMGYDAVPSSPNYDELITNSHLILKILFGFDMLYVHALSLLKTSVLCFYLRVFGKAPGGLRRLIQALLGVVGAWTLAFSLALAFVCHPLPFRWDPTIPGGSCGSQTAMYASLIVTNVVTNLIIMLLPMYTVWSIKMRGPEKIGLMACFALGMAVVVSSCVRLTTVFNDTNNSDNPTGGSLSTNVFLCVFEVLTGILCISLPTVGPMYLRFTSRFLTSSSRLRGGKGRGARRLYGYGHSSSASGGSSAAPPSPPSGLNQHPPSSQGAMSMREDSSHHRRVFGTARSSQHCSHRAAAATTRMGYNQNTVSSYATTAVNSSVPPAWQLSDPLTFPPLTLQTPPLSAPPSAYASAQNRKRYHHPGKDHNKSLTQDINATTLLYSGRSGMYIDDDDDDALDDNAISSVSSDFRRSDEPFSDAYYAARERARLLQQGTDVENIAHLFPLPPSRQGPLANMTPPSTSHGRHNSGWSRSSNNNNNNKGGPIETSWLMTHD</sequence>
<evidence type="ECO:0000256" key="2">
    <source>
        <dbReference type="ARBA" id="ARBA00022692"/>
    </source>
</evidence>
<accession>A0ABR1UPE5</accession>
<keyword evidence="10" id="KW-1185">Reference proteome</keyword>
<organism evidence="9 10">
    <name type="scientific">Apiospora saccharicola</name>
    <dbReference type="NCBI Taxonomy" id="335842"/>
    <lineage>
        <taxon>Eukaryota</taxon>
        <taxon>Fungi</taxon>
        <taxon>Dikarya</taxon>
        <taxon>Ascomycota</taxon>
        <taxon>Pezizomycotina</taxon>
        <taxon>Sordariomycetes</taxon>
        <taxon>Xylariomycetidae</taxon>
        <taxon>Amphisphaeriales</taxon>
        <taxon>Apiosporaceae</taxon>
        <taxon>Apiospora</taxon>
    </lineage>
</organism>
<evidence type="ECO:0000256" key="4">
    <source>
        <dbReference type="ARBA" id="ARBA00023136"/>
    </source>
</evidence>
<keyword evidence="3 7" id="KW-1133">Transmembrane helix</keyword>
<feature type="compositionally biased region" description="Polar residues" evidence="6">
    <location>
        <begin position="329"/>
        <end position="339"/>
    </location>
</feature>
<protein>
    <recommendedName>
        <fullName evidence="8">Rhodopsin domain-containing protein</fullName>
    </recommendedName>
</protein>
<feature type="transmembrane region" description="Helical" evidence="7">
    <location>
        <begin position="179"/>
        <end position="203"/>
    </location>
</feature>
<evidence type="ECO:0000256" key="3">
    <source>
        <dbReference type="ARBA" id="ARBA00022989"/>
    </source>
</evidence>
<proteinExistence type="inferred from homology"/>
<feature type="region of interest" description="Disordered" evidence="6">
    <location>
        <begin position="407"/>
        <end position="440"/>
    </location>
</feature>
<reference evidence="9 10" key="1">
    <citation type="submission" date="2023-01" db="EMBL/GenBank/DDBJ databases">
        <title>Analysis of 21 Apiospora genomes using comparative genomics revels a genus with tremendous synthesis potential of carbohydrate active enzymes and secondary metabolites.</title>
        <authorList>
            <person name="Sorensen T."/>
        </authorList>
    </citation>
    <scope>NUCLEOTIDE SEQUENCE [LARGE SCALE GENOMIC DNA]</scope>
    <source>
        <strain evidence="9 10">CBS 83171</strain>
    </source>
</reference>
<keyword evidence="4 7" id="KW-0472">Membrane</keyword>
<feature type="transmembrane region" description="Helical" evidence="7">
    <location>
        <begin position="95"/>
        <end position="124"/>
    </location>
</feature>
<feature type="compositionally biased region" description="Low complexity" evidence="6">
    <location>
        <begin position="305"/>
        <end position="321"/>
    </location>
</feature>
<dbReference type="Pfam" id="PF20684">
    <property type="entry name" value="Fung_rhodopsin"/>
    <property type="match status" value="1"/>
</dbReference>
<dbReference type="InterPro" id="IPR049326">
    <property type="entry name" value="Rhodopsin_dom_fungi"/>
</dbReference>
<feature type="transmembrane region" description="Helical" evidence="7">
    <location>
        <begin position="51"/>
        <end position="75"/>
    </location>
</feature>
<feature type="transmembrane region" description="Helical" evidence="7">
    <location>
        <begin position="215"/>
        <end position="236"/>
    </location>
</feature>
<evidence type="ECO:0000256" key="1">
    <source>
        <dbReference type="ARBA" id="ARBA00004141"/>
    </source>
</evidence>
<dbReference type="PANTHER" id="PTHR33048:SF47">
    <property type="entry name" value="INTEGRAL MEMBRANE PROTEIN-RELATED"/>
    <property type="match status" value="1"/>
</dbReference>
<evidence type="ECO:0000256" key="5">
    <source>
        <dbReference type="ARBA" id="ARBA00038359"/>
    </source>
</evidence>
<feature type="compositionally biased region" description="Low complexity" evidence="6">
    <location>
        <begin position="407"/>
        <end position="424"/>
    </location>
</feature>
<comment type="subcellular location">
    <subcellularLocation>
        <location evidence="1">Membrane</location>
        <topology evidence="1">Multi-pass membrane protein</topology>
    </subcellularLocation>
</comment>
<feature type="transmembrane region" description="Helical" evidence="7">
    <location>
        <begin position="136"/>
        <end position="159"/>
    </location>
</feature>
<feature type="region of interest" description="Disordered" evidence="6">
    <location>
        <begin position="305"/>
        <end position="365"/>
    </location>
</feature>
<evidence type="ECO:0000256" key="6">
    <source>
        <dbReference type="SAM" id="MobiDB-lite"/>
    </source>
</evidence>
<keyword evidence="2 7" id="KW-0812">Transmembrane</keyword>
<feature type="domain" description="Rhodopsin" evidence="8">
    <location>
        <begin position="35"/>
        <end position="280"/>
    </location>
</feature>
<gene>
    <name evidence="9" type="ORF">PG996_010722</name>
</gene>